<name>A0A0R2CQ96_9LACO</name>
<keyword evidence="5 16" id="KW-0963">Cytoplasm</keyword>
<accession>A0A0R2CQ96</accession>
<dbReference type="GO" id="GO:0005829">
    <property type="term" value="C:cytosol"/>
    <property type="evidence" value="ECO:0007669"/>
    <property type="project" value="TreeGrafter"/>
</dbReference>
<dbReference type="NCBIfam" id="TIGR00179">
    <property type="entry name" value="murB"/>
    <property type="match status" value="1"/>
</dbReference>
<dbReference type="EC" id="1.3.1.98" evidence="16"/>
<keyword evidence="6 16" id="KW-0132">Cell division</keyword>
<dbReference type="HAMAP" id="MF_00037">
    <property type="entry name" value="MurB"/>
    <property type="match status" value="1"/>
</dbReference>
<evidence type="ECO:0000256" key="15">
    <source>
        <dbReference type="ARBA" id="ARBA00048914"/>
    </source>
</evidence>
<reference evidence="18 19" key="1">
    <citation type="journal article" date="2015" name="Genome Announc.">
        <title>Expanding the biotechnology potential of lactobacilli through comparative genomics of 213 strains and associated genera.</title>
        <authorList>
            <person name="Sun Z."/>
            <person name="Harris H.M."/>
            <person name="McCann A."/>
            <person name="Guo C."/>
            <person name="Argimon S."/>
            <person name="Zhang W."/>
            <person name="Yang X."/>
            <person name="Jeffery I.B."/>
            <person name="Cooney J.C."/>
            <person name="Kagawa T.F."/>
            <person name="Liu W."/>
            <person name="Song Y."/>
            <person name="Salvetti E."/>
            <person name="Wrobel A."/>
            <person name="Rasinkangas P."/>
            <person name="Parkhill J."/>
            <person name="Rea M.C."/>
            <person name="O'Sullivan O."/>
            <person name="Ritari J."/>
            <person name="Douillard F.P."/>
            <person name="Paul Ross R."/>
            <person name="Yang R."/>
            <person name="Briner A.E."/>
            <person name="Felis G.E."/>
            <person name="de Vos W.M."/>
            <person name="Barrangou R."/>
            <person name="Klaenhammer T.R."/>
            <person name="Caufield P.W."/>
            <person name="Cui Y."/>
            <person name="Zhang H."/>
            <person name="O'Toole P.W."/>
        </authorList>
    </citation>
    <scope>NUCLEOTIDE SEQUENCE [LARGE SCALE GENOMIC DNA]</scope>
    <source>
        <strain evidence="18 19">DSM 24302</strain>
    </source>
</reference>
<evidence type="ECO:0000256" key="13">
    <source>
        <dbReference type="ARBA" id="ARBA00023306"/>
    </source>
</evidence>
<dbReference type="EMBL" id="AYZR01000008">
    <property type="protein sequence ID" value="KRM93493.1"/>
    <property type="molecule type" value="Genomic_DNA"/>
</dbReference>
<proteinExistence type="inferred from homology"/>
<dbReference type="InterPro" id="IPR016166">
    <property type="entry name" value="FAD-bd_PCMH"/>
</dbReference>
<comment type="caution">
    <text evidence="18">The sequence shown here is derived from an EMBL/GenBank/DDBJ whole genome shotgun (WGS) entry which is preliminary data.</text>
</comment>
<organism evidence="18 19">
    <name type="scientific">Lentilactobacillus senioris DSM 24302 = JCM 17472</name>
    <dbReference type="NCBI Taxonomy" id="1423802"/>
    <lineage>
        <taxon>Bacteria</taxon>
        <taxon>Bacillati</taxon>
        <taxon>Bacillota</taxon>
        <taxon>Bacilli</taxon>
        <taxon>Lactobacillales</taxon>
        <taxon>Lactobacillaceae</taxon>
        <taxon>Lentilactobacillus</taxon>
    </lineage>
</organism>
<evidence type="ECO:0000256" key="14">
    <source>
        <dbReference type="ARBA" id="ARBA00023316"/>
    </source>
</evidence>
<evidence type="ECO:0000313" key="19">
    <source>
        <dbReference type="Proteomes" id="UP000051256"/>
    </source>
</evidence>
<sequence>MYFDQPLGLYTHTKTGGPADVVAFPTSKEQVQALVQIANDNQVPVTVIGNASNLIIRDGGIRGLVIILTKMTDVKVSQNEITACAGAAIIEVTKVAQGASLTGLEFAAGIPGSVGGAIFMNAGAYGGEIKEVATGADVLTAQGEFKHLDAEELDFGYRHSSVQDNDDIVLSATFTLQPGDPVAIQAQMDDLNARRAAKQPLELPSCGSVFKRPTGYFAGKLIHDAGLQGFQIGGAQVSTKHAGFIVNVGGATATNYMDVIRHVQETVLDKFGVVLETEVRILGENPRI</sequence>
<evidence type="ECO:0000256" key="10">
    <source>
        <dbReference type="ARBA" id="ARBA00022960"/>
    </source>
</evidence>
<evidence type="ECO:0000256" key="16">
    <source>
        <dbReference type="HAMAP-Rule" id="MF_00037"/>
    </source>
</evidence>
<feature type="active site" evidence="16">
    <location>
        <position position="278"/>
    </location>
</feature>
<feature type="active site" description="Proton donor" evidence="16">
    <location>
        <position position="208"/>
    </location>
</feature>
<dbReference type="InterPro" id="IPR036318">
    <property type="entry name" value="FAD-bd_PCMH-like_sf"/>
</dbReference>
<dbReference type="Gene3D" id="3.30.43.10">
    <property type="entry name" value="Uridine Diphospho-n-acetylenolpyruvylglucosamine Reductase, domain 2"/>
    <property type="match status" value="1"/>
</dbReference>
<feature type="domain" description="FAD-binding PCMH-type" evidence="17">
    <location>
        <begin position="14"/>
        <end position="179"/>
    </location>
</feature>
<keyword evidence="9 16" id="KW-0521">NADP</keyword>
<dbReference type="InterPro" id="IPR006094">
    <property type="entry name" value="Oxid_FAD_bind_N"/>
</dbReference>
<dbReference type="Gene3D" id="3.90.78.10">
    <property type="entry name" value="UDP-N-acetylenolpyruvoylglucosamine reductase, C-terminal domain"/>
    <property type="match status" value="1"/>
</dbReference>
<dbReference type="InterPro" id="IPR016167">
    <property type="entry name" value="FAD-bd_PCMH_sub1"/>
</dbReference>
<dbReference type="Gene3D" id="3.30.465.10">
    <property type="match status" value="1"/>
</dbReference>
<evidence type="ECO:0000256" key="2">
    <source>
        <dbReference type="ARBA" id="ARBA00003921"/>
    </source>
</evidence>
<dbReference type="UniPathway" id="UPA00219"/>
<gene>
    <name evidence="16" type="primary">murB</name>
    <name evidence="18" type="ORF">FC56_GL000205</name>
</gene>
<dbReference type="PANTHER" id="PTHR21071">
    <property type="entry name" value="UDP-N-ACETYLENOLPYRUVOYLGLUCOSAMINE REDUCTASE"/>
    <property type="match status" value="1"/>
</dbReference>
<dbReference type="InterPro" id="IPR003170">
    <property type="entry name" value="MurB"/>
</dbReference>
<dbReference type="InterPro" id="IPR036635">
    <property type="entry name" value="MurB_C_sf"/>
</dbReference>
<comment type="cofactor">
    <cofactor evidence="1 16">
        <name>FAD</name>
        <dbReference type="ChEBI" id="CHEBI:57692"/>
    </cofactor>
</comment>
<dbReference type="GO" id="GO:0051301">
    <property type="term" value="P:cell division"/>
    <property type="evidence" value="ECO:0007669"/>
    <property type="project" value="UniProtKB-KW"/>
</dbReference>
<evidence type="ECO:0000256" key="1">
    <source>
        <dbReference type="ARBA" id="ARBA00001974"/>
    </source>
</evidence>
<dbReference type="SUPFAM" id="SSF56194">
    <property type="entry name" value="Uridine diphospho-N-Acetylenolpyruvylglucosamine reductase, MurB, C-terminal domain"/>
    <property type="match status" value="1"/>
</dbReference>
<dbReference type="PATRIC" id="fig|1423802.4.peg.207"/>
<keyword evidence="13 16" id="KW-0131">Cell cycle</keyword>
<evidence type="ECO:0000256" key="11">
    <source>
        <dbReference type="ARBA" id="ARBA00022984"/>
    </source>
</evidence>
<dbReference type="GO" id="GO:0008762">
    <property type="term" value="F:UDP-N-acetylmuramate dehydrogenase activity"/>
    <property type="evidence" value="ECO:0007669"/>
    <property type="project" value="UniProtKB-UniRule"/>
</dbReference>
<keyword evidence="7 16" id="KW-0285">Flavoprotein</keyword>
<dbReference type="PANTHER" id="PTHR21071:SF4">
    <property type="entry name" value="UDP-N-ACETYLENOLPYRUVOYLGLUCOSAMINE REDUCTASE"/>
    <property type="match status" value="1"/>
</dbReference>
<dbReference type="Pfam" id="PF01565">
    <property type="entry name" value="FAD_binding_4"/>
    <property type="match status" value="1"/>
</dbReference>
<dbReference type="GO" id="GO:0071949">
    <property type="term" value="F:FAD binding"/>
    <property type="evidence" value="ECO:0007669"/>
    <property type="project" value="InterPro"/>
</dbReference>
<keyword evidence="19" id="KW-1185">Reference proteome</keyword>
<dbReference type="GO" id="GO:0008360">
    <property type="term" value="P:regulation of cell shape"/>
    <property type="evidence" value="ECO:0007669"/>
    <property type="project" value="UniProtKB-KW"/>
</dbReference>
<dbReference type="InterPro" id="IPR011601">
    <property type="entry name" value="MurB_C"/>
</dbReference>
<feature type="active site" evidence="16">
    <location>
        <position position="158"/>
    </location>
</feature>
<evidence type="ECO:0000256" key="9">
    <source>
        <dbReference type="ARBA" id="ARBA00022857"/>
    </source>
</evidence>
<keyword evidence="11 16" id="KW-0573">Peptidoglycan synthesis</keyword>
<comment type="function">
    <text evidence="2 16">Cell wall formation.</text>
</comment>
<keyword evidence="14 16" id="KW-0961">Cell wall biogenesis/degradation</keyword>
<keyword evidence="8 16" id="KW-0274">FAD</keyword>
<dbReference type="NCBIfam" id="NF010480">
    <property type="entry name" value="PRK13905.1"/>
    <property type="match status" value="1"/>
</dbReference>
<comment type="catalytic activity">
    <reaction evidence="15 16">
        <text>UDP-N-acetyl-alpha-D-muramate + NADP(+) = UDP-N-acetyl-3-O-(1-carboxyvinyl)-alpha-D-glucosamine + NADPH + H(+)</text>
        <dbReference type="Rhea" id="RHEA:12248"/>
        <dbReference type="ChEBI" id="CHEBI:15378"/>
        <dbReference type="ChEBI" id="CHEBI:57783"/>
        <dbReference type="ChEBI" id="CHEBI:58349"/>
        <dbReference type="ChEBI" id="CHEBI:68483"/>
        <dbReference type="ChEBI" id="CHEBI:70757"/>
        <dbReference type="EC" id="1.3.1.98"/>
    </reaction>
</comment>
<protein>
    <recommendedName>
        <fullName evidence="16">UDP-N-acetylenolpyruvoylglucosamine reductase</fullName>
        <ecNumber evidence="16">1.3.1.98</ecNumber>
    </recommendedName>
    <alternativeName>
        <fullName evidence="16">UDP-N-acetylmuramate dehydrogenase</fullName>
    </alternativeName>
</protein>
<dbReference type="PROSITE" id="PS51387">
    <property type="entry name" value="FAD_PCMH"/>
    <property type="match status" value="1"/>
</dbReference>
<dbReference type="GO" id="GO:0009252">
    <property type="term" value="P:peptidoglycan biosynthetic process"/>
    <property type="evidence" value="ECO:0007669"/>
    <property type="project" value="UniProtKB-UniRule"/>
</dbReference>
<dbReference type="GO" id="GO:0071555">
    <property type="term" value="P:cell wall organization"/>
    <property type="evidence" value="ECO:0007669"/>
    <property type="project" value="UniProtKB-KW"/>
</dbReference>
<comment type="subcellular location">
    <subcellularLocation>
        <location evidence="3 16">Cytoplasm</location>
    </subcellularLocation>
</comment>
<dbReference type="InterPro" id="IPR016169">
    <property type="entry name" value="FAD-bd_PCMH_sub2"/>
</dbReference>
<evidence type="ECO:0000256" key="5">
    <source>
        <dbReference type="ARBA" id="ARBA00022490"/>
    </source>
</evidence>
<comment type="similarity">
    <text evidence="16">Belongs to the MurB family.</text>
</comment>
<evidence type="ECO:0000256" key="8">
    <source>
        <dbReference type="ARBA" id="ARBA00022827"/>
    </source>
</evidence>
<dbReference type="AlphaFoldDB" id="A0A0R2CQ96"/>
<evidence type="ECO:0000259" key="17">
    <source>
        <dbReference type="PROSITE" id="PS51387"/>
    </source>
</evidence>
<dbReference type="Pfam" id="PF02873">
    <property type="entry name" value="MurB_C"/>
    <property type="match status" value="1"/>
</dbReference>
<evidence type="ECO:0000256" key="7">
    <source>
        <dbReference type="ARBA" id="ARBA00022630"/>
    </source>
</evidence>
<comment type="pathway">
    <text evidence="4 16">Cell wall biogenesis; peptidoglycan biosynthesis.</text>
</comment>
<dbReference type="STRING" id="1423802.FC56_GL000205"/>
<keyword evidence="10 16" id="KW-0133">Cell shape</keyword>
<evidence type="ECO:0000313" key="18">
    <source>
        <dbReference type="EMBL" id="KRM93493.1"/>
    </source>
</evidence>
<dbReference type="Proteomes" id="UP000051256">
    <property type="component" value="Unassembled WGS sequence"/>
</dbReference>
<evidence type="ECO:0000256" key="6">
    <source>
        <dbReference type="ARBA" id="ARBA00022618"/>
    </source>
</evidence>
<evidence type="ECO:0000256" key="4">
    <source>
        <dbReference type="ARBA" id="ARBA00004752"/>
    </source>
</evidence>
<dbReference type="SUPFAM" id="SSF56176">
    <property type="entry name" value="FAD-binding/transporter-associated domain-like"/>
    <property type="match status" value="1"/>
</dbReference>
<evidence type="ECO:0000256" key="3">
    <source>
        <dbReference type="ARBA" id="ARBA00004496"/>
    </source>
</evidence>
<evidence type="ECO:0000256" key="12">
    <source>
        <dbReference type="ARBA" id="ARBA00023002"/>
    </source>
</evidence>
<keyword evidence="12 16" id="KW-0560">Oxidoreductase</keyword>